<feature type="compositionally biased region" description="Polar residues" evidence="1">
    <location>
        <begin position="20"/>
        <end position="41"/>
    </location>
</feature>
<evidence type="ECO:0000313" key="3">
    <source>
        <dbReference type="Proteomes" id="UP000578819"/>
    </source>
</evidence>
<proteinExistence type="predicted"/>
<organism evidence="2 3">
    <name type="scientific">Micromonospora polyrhachis</name>
    <dbReference type="NCBI Taxonomy" id="1282883"/>
    <lineage>
        <taxon>Bacteria</taxon>
        <taxon>Bacillati</taxon>
        <taxon>Actinomycetota</taxon>
        <taxon>Actinomycetes</taxon>
        <taxon>Micromonosporales</taxon>
        <taxon>Micromonosporaceae</taxon>
        <taxon>Micromonospora</taxon>
    </lineage>
</organism>
<name>A0A7W7WMQ7_9ACTN</name>
<dbReference type="EMBL" id="JACHJW010000001">
    <property type="protein sequence ID" value="MBB4956388.1"/>
    <property type="molecule type" value="Genomic_DNA"/>
</dbReference>
<evidence type="ECO:0000256" key="1">
    <source>
        <dbReference type="SAM" id="MobiDB-lite"/>
    </source>
</evidence>
<keyword evidence="3" id="KW-1185">Reference proteome</keyword>
<dbReference type="AlphaFoldDB" id="A0A7W7WMQ7"/>
<reference evidence="2 3" key="1">
    <citation type="submission" date="2020-08" db="EMBL/GenBank/DDBJ databases">
        <title>Sequencing the genomes of 1000 actinobacteria strains.</title>
        <authorList>
            <person name="Klenk H.-P."/>
        </authorList>
    </citation>
    <scope>NUCLEOTIDE SEQUENCE [LARGE SCALE GENOMIC DNA]</scope>
    <source>
        <strain evidence="2 3">DSM 45886</strain>
    </source>
</reference>
<accession>A0A7W7WMQ7</accession>
<sequence>MMGPTSGKIDGDVAAMQRQAKISSDASTDLQNSSQRVTNSVGDGVAVSSGLWRDGLMNTEESRHGFVTGRIAPMYQDDSDGMYRAVGYYQDADDAATQEASRVTFGGTGGHGIAAQI</sequence>
<dbReference type="Proteomes" id="UP000578819">
    <property type="component" value="Unassembled WGS sequence"/>
</dbReference>
<gene>
    <name evidence="2" type="ORF">FHR38_000121</name>
</gene>
<evidence type="ECO:0000313" key="2">
    <source>
        <dbReference type="EMBL" id="MBB4956388.1"/>
    </source>
</evidence>
<comment type="caution">
    <text evidence="2">The sequence shown here is derived from an EMBL/GenBank/DDBJ whole genome shotgun (WGS) entry which is preliminary data.</text>
</comment>
<dbReference type="RefSeq" id="WP_184531818.1">
    <property type="nucleotide sequence ID" value="NZ_JACHJW010000001.1"/>
</dbReference>
<protein>
    <submittedName>
        <fullName evidence="2">Uncharacterized protein</fullName>
    </submittedName>
</protein>
<feature type="region of interest" description="Disordered" evidence="1">
    <location>
        <begin position="1"/>
        <end position="41"/>
    </location>
</feature>